<evidence type="ECO:0000313" key="1">
    <source>
        <dbReference type="EMBL" id="UJG40529.1"/>
    </source>
</evidence>
<dbReference type="InterPro" id="IPR058739">
    <property type="entry name" value="NicX"/>
</dbReference>
<proteinExistence type="predicted"/>
<dbReference type="Pfam" id="PF26233">
    <property type="entry name" value="NicX"/>
    <property type="match status" value="1"/>
</dbReference>
<name>A0A9Y1FL79_9ARCH</name>
<organism evidence="1">
    <name type="scientific">Candidatus Heimdallarchaeum aukensis</name>
    <dbReference type="NCBI Taxonomy" id="2876573"/>
    <lineage>
        <taxon>Archaea</taxon>
        <taxon>Promethearchaeati</taxon>
        <taxon>Candidatus Heimdallarchaeota</taxon>
        <taxon>Candidatus Heimdallarchaeia (ex Rinke et al. 2021) (nom. nud.)</taxon>
        <taxon>Candidatus Heimdallarchaeales</taxon>
        <taxon>Candidatus Heimdallarchaeaceae</taxon>
        <taxon>Candidatus Heimdallarchaeum</taxon>
    </lineage>
</organism>
<accession>A0A9Y1FL79</accession>
<reference evidence="1" key="1">
    <citation type="journal article" date="2022" name="Nat. Microbiol.">
        <title>Unique mobile elements and scalable gene flow at the prokaryote-eukaryote boundary revealed by circularized Asgard archaea genomes.</title>
        <authorList>
            <person name="Wu F."/>
            <person name="Speth D.R."/>
            <person name="Philosof A."/>
            <person name="Cremiere A."/>
            <person name="Narayanan A."/>
            <person name="Barco R.A."/>
            <person name="Connon S.A."/>
            <person name="Amend J.P."/>
            <person name="Antoshechkin I.A."/>
            <person name="Orphan V.J."/>
        </authorList>
    </citation>
    <scope>NUCLEOTIDE SEQUENCE</scope>
    <source>
        <strain evidence="1">PM71</strain>
    </source>
</reference>
<dbReference type="Proteomes" id="UP001201020">
    <property type="component" value="Chromosome"/>
</dbReference>
<dbReference type="EMBL" id="CP084166">
    <property type="protein sequence ID" value="UJG40529.1"/>
    <property type="molecule type" value="Genomic_DNA"/>
</dbReference>
<sequence length="343" mass="39954">MFEIDLRIQKVIKKVLKNNLALQDGEKFLIATDYPSTLDLKYKEPEILQRIFARNFLARFIQKIAKDKFPNVKTDFIAYQCPWVHYPEKIDDLVDKVKNYDVCYILSEFSVWNIFRSKDSKLITKTRFAFSPSCDETIFRPHGPLDIDSNKLERNVMNTYAKINKGKNVRIWNHIGTNLEINLTEYKSRIAYESGIINYPGKKSNLPAGEVLIMNPDINGTYVVPAGWIEELKSNLVIEIRNSEITKIYQQGEGNWIENNYFLVKYPNKISFFSIGHNYQANNPFLIIEMLKMRGLASIKINNRGLRQLDILNTKVFTGHFPSPNIYLEVDGEEIFRNGQFML</sequence>
<dbReference type="AlphaFoldDB" id="A0A9Y1FL79"/>
<protein>
    <submittedName>
        <fullName evidence="1">Uncharacterized protein</fullName>
    </submittedName>
</protein>
<gene>
    <name evidence="1" type="ORF">K9W45_11920</name>
</gene>
<dbReference type="SUPFAM" id="SSF144052">
    <property type="entry name" value="Thermophilic metalloprotease-like"/>
    <property type="match status" value="1"/>
</dbReference>